<dbReference type="Gene3D" id="1.10.10.10">
    <property type="entry name" value="Winged helix-like DNA-binding domain superfamily/Winged helix DNA-binding domain"/>
    <property type="match status" value="1"/>
</dbReference>
<dbReference type="KEGG" id="rmar:GBA65_06265"/>
<dbReference type="Pfam" id="PF03551">
    <property type="entry name" value="PadR"/>
    <property type="match status" value="1"/>
</dbReference>
<sequence length="147" mass="16431">MLDSEAVREEGSHVGLAEGVGEVRAATPKDVFLSEVKSRSVFPLLILHLVREKPEYGNSIIKGVREITGGVMSVSPNTIYPLLRRLEEKGYVAGEWEKPETKSRRFYTITSAGEEKYAEIKERFEDHLLRVKGAVEAIHGELYGKGD</sequence>
<dbReference type="AlphaFoldDB" id="A0A6G8PVF2"/>
<dbReference type="InterPro" id="IPR052509">
    <property type="entry name" value="Metal_resp_DNA-bind_regulator"/>
</dbReference>
<dbReference type="Proteomes" id="UP000502706">
    <property type="component" value="Chromosome"/>
</dbReference>
<keyword evidence="3" id="KW-1185">Reference proteome</keyword>
<protein>
    <submittedName>
        <fullName evidence="2">PadR family transcriptional regulator</fullName>
    </submittedName>
</protein>
<dbReference type="PANTHER" id="PTHR33169">
    <property type="entry name" value="PADR-FAMILY TRANSCRIPTIONAL REGULATOR"/>
    <property type="match status" value="1"/>
</dbReference>
<evidence type="ECO:0000259" key="1">
    <source>
        <dbReference type="Pfam" id="PF03551"/>
    </source>
</evidence>
<dbReference type="EMBL" id="CP045121">
    <property type="protein sequence ID" value="QIN78180.1"/>
    <property type="molecule type" value="Genomic_DNA"/>
</dbReference>
<accession>A0A6G8PVF2</accession>
<dbReference type="PANTHER" id="PTHR33169:SF14">
    <property type="entry name" value="TRANSCRIPTIONAL REGULATOR RV3488"/>
    <property type="match status" value="1"/>
</dbReference>
<dbReference type="InterPro" id="IPR036388">
    <property type="entry name" value="WH-like_DNA-bd_sf"/>
</dbReference>
<dbReference type="SUPFAM" id="SSF46785">
    <property type="entry name" value="Winged helix' DNA-binding domain"/>
    <property type="match status" value="1"/>
</dbReference>
<feature type="domain" description="Transcription regulator PadR N-terminal" evidence="1">
    <location>
        <begin position="46"/>
        <end position="118"/>
    </location>
</feature>
<dbReference type="InterPro" id="IPR036390">
    <property type="entry name" value="WH_DNA-bd_sf"/>
</dbReference>
<organism evidence="2 3">
    <name type="scientific">Rubrobacter marinus</name>
    <dbReference type="NCBI Taxonomy" id="2653852"/>
    <lineage>
        <taxon>Bacteria</taxon>
        <taxon>Bacillati</taxon>
        <taxon>Actinomycetota</taxon>
        <taxon>Rubrobacteria</taxon>
        <taxon>Rubrobacterales</taxon>
        <taxon>Rubrobacteraceae</taxon>
        <taxon>Rubrobacter</taxon>
    </lineage>
</organism>
<gene>
    <name evidence="2" type="ORF">GBA65_06265</name>
</gene>
<evidence type="ECO:0000313" key="3">
    <source>
        <dbReference type="Proteomes" id="UP000502706"/>
    </source>
</evidence>
<reference evidence="2 3" key="1">
    <citation type="submission" date="2019-10" db="EMBL/GenBank/DDBJ databases">
        <title>Rubrobacter sp nov SCSIO 52915 isolated from a deep-sea sediment in the South China Sea.</title>
        <authorList>
            <person name="Chen R.W."/>
        </authorList>
    </citation>
    <scope>NUCLEOTIDE SEQUENCE [LARGE SCALE GENOMIC DNA]</scope>
    <source>
        <strain evidence="2 3">SCSIO 52915</strain>
    </source>
</reference>
<evidence type="ECO:0000313" key="2">
    <source>
        <dbReference type="EMBL" id="QIN78180.1"/>
    </source>
</evidence>
<dbReference type="InterPro" id="IPR005149">
    <property type="entry name" value="Tscrpt_reg_PadR_N"/>
</dbReference>
<name>A0A6G8PVF2_9ACTN</name>
<proteinExistence type="predicted"/>